<evidence type="ECO:0000256" key="1">
    <source>
        <dbReference type="SAM" id="MobiDB-lite"/>
    </source>
</evidence>
<dbReference type="AlphaFoldDB" id="A0A7V7PP32"/>
<reference evidence="2 3" key="1">
    <citation type="submission" date="2019-09" db="EMBL/GenBank/DDBJ databases">
        <title>YIM 132180 draft genome.</title>
        <authorList>
            <person name="Zhang K."/>
        </authorList>
    </citation>
    <scope>NUCLEOTIDE SEQUENCE [LARGE SCALE GENOMIC DNA]</scope>
    <source>
        <strain evidence="2 3">YIM 132180</strain>
    </source>
</reference>
<dbReference type="EMBL" id="VZDO01000008">
    <property type="protein sequence ID" value="KAB0679718.1"/>
    <property type="molecule type" value="Genomic_DNA"/>
</dbReference>
<dbReference type="Pfam" id="PF13801">
    <property type="entry name" value="Metal_resist"/>
    <property type="match status" value="1"/>
</dbReference>
<evidence type="ECO:0000313" key="3">
    <source>
        <dbReference type="Proteomes" id="UP000432089"/>
    </source>
</evidence>
<accession>A0A7V7PP32</accession>
<feature type="region of interest" description="Disordered" evidence="1">
    <location>
        <begin position="140"/>
        <end position="165"/>
    </location>
</feature>
<dbReference type="RefSeq" id="WP_150969811.1">
    <property type="nucleotide sequence ID" value="NZ_VZDO01000008.1"/>
</dbReference>
<protein>
    <submittedName>
        <fullName evidence="2">Periplasmic heavy metal sensor</fullName>
    </submittedName>
</protein>
<dbReference type="InterPro" id="IPR025961">
    <property type="entry name" value="Metal_resist"/>
</dbReference>
<comment type="caution">
    <text evidence="2">The sequence shown here is derived from an EMBL/GenBank/DDBJ whole genome shotgun (WGS) entry which is preliminary data.</text>
</comment>
<evidence type="ECO:0000313" key="2">
    <source>
        <dbReference type="EMBL" id="KAB0679718.1"/>
    </source>
</evidence>
<keyword evidence="3" id="KW-1185">Reference proteome</keyword>
<organism evidence="2 3">
    <name type="scientific">Plantimonas leprariae</name>
    <dbReference type="NCBI Taxonomy" id="2615207"/>
    <lineage>
        <taxon>Bacteria</taxon>
        <taxon>Pseudomonadati</taxon>
        <taxon>Pseudomonadota</taxon>
        <taxon>Alphaproteobacteria</taxon>
        <taxon>Hyphomicrobiales</taxon>
        <taxon>Aurantimonadaceae</taxon>
        <taxon>Plantimonas</taxon>
    </lineage>
</organism>
<gene>
    <name evidence="2" type="ORF">F6X38_10835</name>
</gene>
<proteinExistence type="predicted"/>
<sequence>MTGRMSRLLLAGSLALNVFLVGAAAGGAYVWLEAGRTAAGPRPGLRFAASGLPAERREAFRAALSGARRAMADQAAAGRDRRRELHRLLERAPLDRPAIDAALAAIRASDTAIRTRVEAAAVDFAASLNDAERAKLIEGLEGSGPMLRGTRVNRRPGDGSAAADR</sequence>
<name>A0A7V7PP32_9HYPH</name>
<dbReference type="Proteomes" id="UP000432089">
    <property type="component" value="Unassembled WGS sequence"/>
</dbReference>